<comment type="caution">
    <text evidence="1">The sequence shown here is derived from an EMBL/GenBank/DDBJ whole genome shotgun (WGS) entry which is preliminary data.</text>
</comment>
<organism evidence="1 2">
    <name type="scientific">Ranitomeya imitator</name>
    <name type="common">mimic poison frog</name>
    <dbReference type="NCBI Taxonomy" id="111125"/>
    <lineage>
        <taxon>Eukaryota</taxon>
        <taxon>Metazoa</taxon>
        <taxon>Chordata</taxon>
        <taxon>Craniata</taxon>
        <taxon>Vertebrata</taxon>
        <taxon>Euteleostomi</taxon>
        <taxon>Amphibia</taxon>
        <taxon>Batrachia</taxon>
        <taxon>Anura</taxon>
        <taxon>Neobatrachia</taxon>
        <taxon>Hyloidea</taxon>
        <taxon>Dendrobatidae</taxon>
        <taxon>Dendrobatinae</taxon>
        <taxon>Ranitomeya</taxon>
    </lineage>
</organism>
<keyword evidence="2" id="KW-1185">Reference proteome</keyword>
<dbReference type="EMBL" id="CAUEEQ010013456">
    <property type="protein sequence ID" value="CAJ0937433.1"/>
    <property type="molecule type" value="Genomic_DNA"/>
</dbReference>
<proteinExistence type="predicted"/>
<gene>
    <name evidence="1" type="ORF">RIMI_LOCUS7193846</name>
</gene>
<sequence>MPSTIVWASDIWARCTRSPQKGNNGNCVRTDSWSSSAFLPFRPAAGESPATIRYTSTSMPATYQSDSKKRRMRISAGIRWTAFVRGFCPVTAGSGAMSQDSDTNL</sequence>
<evidence type="ECO:0000313" key="2">
    <source>
        <dbReference type="Proteomes" id="UP001176940"/>
    </source>
</evidence>
<accession>A0ABN9LEP2</accession>
<protein>
    <submittedName>
        <fullName evidence="1">Uncharacterized protein</fullName>
    </submittedName>
</protein>
<reference evidence="1" key="1">
    <citation type="submission" date="2023-07" db="EMBL/GenBank/DDBJ databases">
        <authorList>
            <person name="Stuckert A."/>
        </authorList>
    </citation>
    <scope>NUCLEOTIDE SEQUENCE</scope>
</reference>
<evidence type="ECO:0000313" key="1">
    <source>
        <dbReference type="EMBL" id="CAJ0937433.1"/>
    </source>
</evidence>
<dbReference type="Proteomes" id="UP001176940">
    <property type="component" value="Unassembled WGS sequence"/>
</dbReference>
<name>A0ABN9LEP2_9NEOB</name>